<evidence type="ECO:0000313" key="2">
    <source>
        <dbReference type="EMBL" id="VEL30988.1"/>
    </source>
</evidence>
<proteinExistence type="predicted"/>
<dbReference type="EMBL" id="CAAALY010117524">
    <property type="protein sequence ID" value="VEL30988.1"/>
    <property type="molecule type" value="Genomic_DNA"/>
</dbReference>
<feature type="compositionally biased region" description="Basic and acidic residues" evidence="1">
    <location>
        <begin position="61"/>
        <end position="81"/>
    </location>
</feature>
<reference evidence="2" key="1">
    <citation type="submission" date="2018-11" db="EMBL/GenBank/DDBJ databases">
        <authorList>
            <consortium name="Pathogen Informatics"/>
        </authorList>
    </citation>
    <scope>NUCLEOTIDE SEQUENCE</scope>
</reference>
<name>A0A3S5CRQ3_9PLAT</name>
<evidence type="ECO:0000313" key="3">
    <source>
        <dbReference type="Proteomes" id="UP000784294"/>
    </source>
</evidence>
<accession>A0A3S5CRQ3</accession>
<evidence type="ECO:0000256" key="1">
    <source>
        <dbReference type="SAM" id="MobiDB-lite"/>
    </source>
</evidence>
<dbReference type="Proteomes" id="UP000784294">
    <property type="component" value="Unassembled WGS sequence"/>
</dbReference>
<feature type="region of interest" description="Disordered" evidence="1">
    <location>
        <begin position="51"/>
        <end position="83"/>
    </location>
</feature>
<sequence length="194" mass="21925">MLSTSTTYKSPSTEFSDPRLFPRLVLRLIHLVLVDYGHAFMDGTEVDDSGLPLSYLKQHGKRDNRERQSERRHSKEEEDRGFQAQATAYSSISGKLGRIINHEPSYALTQFDTSHDFSVTPTTRKLLDDNLDNLPIYVPETGPSRLVPVTRAEPGIFQTTLTISSERETPPPLLVDTTWTSCLLRLVEEGVSEF</sequence>
<gene>
    <name evidence="2" type="ORF">PXEA_LOCUS24428</name>
</gene>
<keyword evidence="3" id="KW-1185">Reference proteome</keyword>
<dbReference type="AlphaFoldDB" id="A0A3S5CRQ3"/>
<organism evidence="2 3">
    <name type="scientific">Protopolystoma xenopodis</name>
    <dbReference type="NCBI Taxonomy" id="117903"/>
    <lineage>
        <taxon>Eukaryota</taxon>
        <taxon>Metazoa</taxon>
        <taxon>Spiralia</taxon>
        <taxon>Lophotrochozoa</taxon>
        <taxon>Platyhelminthes</taxon>
        <taxon>Monogenea</taxon>
        <taxon>Polyopisthocotylea</taxon>
        <taxon>Polystomatidea</taxon>
        <taxon>Polystomatidae</taxon>
        <taxon>Protopolystoma</taxon>
    </lineage>
</organism>
<comment type="caution">
    <text evidence="2">The sequence shown here is derived from an EMBL/GenBank/DDBJ whole genome shotgun (WGS) entry which is preliminary data.</text>
</comment>
<protein>
    <submittedName>
        <fullName evidence="2">Uncharacterized protein</fullName>
    </submittedName>
</protein>